<evidence type="ECO:0000313" key="1">
    <source>
        <dbReference type="EMBL" id="KKL16881.1"/>
    </source>
</evidence>
<sequence length="502" mass="54817">VEVSRDILEGSGGAGTVAHEGGHARLKALTDPESTLRSLRVAFNALPDDEKDDLFNTAREAMGQEGQGTRENRYQVGGEEEIYADAVVVAMLKGSEALPPGIASIIGRVENREVETRRKDSIVAARRLDAQFRRQDEQSERFNTVPPRTPLEALDRAGLEDDERKLVLNEISRRGDDNTSVADVQRFAANVMFGRTPNLDKGEFVHAQGEYSPQPGDNQPIRTTVGSDGFPIPLALPTVTAQGRLLESWKAEARKKGWTEVTGSRQAALRFNEMVESVKDDIRQQLIDSGLKEGQVDAHLDGFLERELRRAELYAQATAEWQDQDPRTKRIQSGDILFRPIPNKEEEEEIARQVNEAIAEEFAGFNALAEFRDIGALGRGREIGKGLPGPLGRLGQISVGTLETVSAVSQLALGTAEQLVSLAPVRVIAMKGLKEVGVPVPDDLEDFLTATPTGVVRKIGQLTGIEELEQVEASPLASVLNLAKSEEERRARISLGIVGDTP</sequence>
<name>A0A0F9DGJ0_9ZZZZ</name>
<gene>
    <name evidence="1" type="ORF">LCGC14_2491130</name>
</gene>
<feature type="non-terminal residue" evidence="1">
    <location>
        <position position="1"/>
    </location>
</feature>
<protein>
    <submittedName>
        <fullName evidence="1">Uncharacterized protein</fullName>
    </submittedName>
</protein>
<proteinExistence type="predicted"/>
<comment type="caution">
    <text evidence="1">The sequence shown here is derived from an EMBL/GenBank/DDBJ whole genome shotgun (WGS) entry which is preliminary data.</text>
</comment>
<feature type="non-terminal residue" evidence="1">
    <location>
        <position position="502"/>
    </location>
</feature>
<dbReference type="EMBL" id="LAZR01039487">
    <property type="protein sequence ID" value="KKL16881.1"/>
    <property type="molecule type" value="Genomic_DNA"/>
</dbReference>
<accession>A0A0F9DGJ0</accession>
<dbReference type="AlphaFoldDB" id="A0A0F9DGJ0"/>
<reference evidence="1" key="1">
    <citation type="journal article" date="2015" name="Nature">
        <title>Complex archaea that bridge the gap between prokaryotes and eukaryotes.</title>
        <authorList>
            <person name="Spang A."/>
            <person name="Saw J.H."/>
            <person name="Jorgensen S.L."/>
            <person name="Zaremba-Niedzwiedzka K."/>
            <person name="Martijn J."/>
            <person name="Lind A.E."/>
            <person name="van Eijk R."/>
            <person name="Schleper C."/>
            <person name="Guy L."/>
            <person name="Ettema T.J."/>
        </authorList>
    </citation>
    <scope>NUCLEOTIDE SEQUENCE</scope>
</reference>
<organism evidence="1">
    <name type="scientific">marine sediment metagenome</name>
    <dbReference type="NCBI Taxonomy" id="412755"/>
    <lineage>
        <taxon>unclassified sequences</taxon>
        <taxon>metagenomes</taxon>
        <taxon>ecological metagenomes</taxon>
    </lineage>
</organism>